<dbReference type="InterPro" id="IPR003609">
    <property type="entry name" value="Pan_app"/>
</dbReference>
<evidence type="ECO:0000259" key="1">
    <source>
        <dbReference type="PROSITE" id="PS50948"/>
    </source>
</evidence>
<dbReference type="Proteomes" id="UP001445076">
    <property type="component" value="Unassembled WGS sequence"/>
</dbReference>
<dbReference type="InterPro" id="IPR052774">
    <property type="entry name" value="Celegans_DevNeuronal_Protein"/>
</dbReference>
<dbReference type="Pfam" id="PF00024">
    <property type="entry name" value="PAN_1"/>
    <property type="match status" value="1"/>
</dbReference>
<dbReference type="EMBL" id="JARKIK010000053">
    <property type="protein sequence ID" value="KAK8733711.1"/>
    <property type="molecule type" value="Genomic_DNA"/>
</dbReference>
<dbReference type="PANTHER" id="PTHR47327">
    <property type="entry name" value="FI18240P1-RELATED"/>
    <property type="match status" value="1"/>
</dbReference>
<proteinExistence type="predicted"/>
<dbReference type="SMART" id="SM00473">
    <property type="entry name" value="PAN_AP"/>
    <property type="match status" value="1"/>
</dbReference>
<feature type="non-terminal residue" evidence="2">
    <location>
        <position position="142"/>
    </location>
</feature>
<protein>
    <recommendedName>
        <fullName evidence="1">Apple domain-containing protein</fullName>
    </recommendedName>
</protein>
<evidence type="ECO:0000313" key="3">
    <source>
        <dbReference type="Proteomes" id="UP001445076"/>
    </source>
</evidence>
<name>A0AAW0X1X3_CHEQU</name>
<dbReference type="PANTHER" id="PTHR47327:SF1">
    <property type="entry name" value="RE15579P"/>
    <property type="match status" value="1"/>
</dbReference>
<comment type="caution">
    <text evidence="2">The sequence shown here is derived from an EMBL/GenBank/DDBJ whole genome shotgun (WGS) entry which is preliminary data.</text>
</comment>
<sequence length="142" mass="16464">KRCLDDSGECPAFAVDYRNNRCFKLDRNTQGRGQEIVSSPGKSYFEKICVRAAIPPQCRENKWHFERVPGRELRGLDDRQRTLVQSRRDCIEACLQETTFLCRSAEYDSATLNCRLSRSDRRSNPQEYVTAATTVEYLENQC</sequence>
<accession>A0AAW0X1X3</accession>
<dbReference type="SUPFAM" id="SSF57414">
    <property type="entry name" value="Hairpin loop containing domain-like"/>
    <property type="match status" value="1"/>
</dbReference>
<gene>
    <name evidence="2" type="ORF">OTU49_006441</name>
</gene>
<dbReference type="Gene3D" id="3.50.4.10">
    <property type="entry name" value="Hepatocyte Growth Factor"/>
    <property type="match status" value="1"/>
</dbReference>
<keyword evidence="3" id="KW-1185">Reference proteome</keyword>
<dbReference type="AlphaFoldDB" id="A0AAW0X1X3"/>
<organism evidence="2 3">
    <name type="scientific">Cherax quadricarinatus</name>
    <name type="common">Australian red claw crayfish</name>
    <dbReference type="NCBI Taxonomy" id="27406"/>
    <lineage>
        <taxon>Eukaryota</taxon>
        <taxon>Metazoa</taxon>
        <taxon>Ecdysozoa</taxon>
        <taxon>Arthropoda</taxon>
        <taxon>Crustacea</taxon>
        <taxon>Multicrustacea</taxon>
        <taxon>Malacostraca</taxon>
        <taxon>Eumalacostraca</taxon>
        <taxon>Eucarida</taxon>
        <taxon>Decapoda</taxon>
        <taxon>Pleocyemata</taxon>
        <taxon>Astacidea</taxon>
        <taxon>Parastacoidea</taxon>
        <taxon>Parastacidae</taxon>
        <taxon>Cherax</taxon>
    </lineage>
</organism>
<dbReference type="PROSITE" id="PS50948">
    <property type="entry name" value="PAN"/>
    <property type="match status" value="2"/>
</dbReference>
<evidence type="ECO:0000313" key="2">
    <source>
        <dbReference type="EMBL" id="KAK8733711.1"/>
    </source>
</evidence>
<feature type="non-terminal residue" evidence="2">
    <location>
        <position position="1"/>
    </location>
</feature>
<dbReference type="GO" id="GO:0009653">
    <property type="term" value="P:anatomical structure morphogenesis"/>
    <property type="evidence" value="ECO:0007669"/>
    <property type="project" value="TreeGrafter"/>
</dbReference>
<feature type="domain" description="Apple" evidence="1">
    <location>
        <begin position="58"/>
        <end position="142"/>
    </location>
</feature>
<dbReference type="CDD" id="cd01099">
    <property type="entry name" value="PAN_AP_HGF"/>
    <property type="match status" value="1"/>
</dbReference>
<feature type="domain" description="Apple" evidence="1">
    <location>
        <begin position="1"/>
        <end position="49"/>
    </location>
</feature>
<reference evidence="2 3" key="1">
    <citation type="journal article" date="2024" name="BMC Genomics">
        <title>Genome assembly of redclaw crayfish (Cherax quadricarinatus) provides insights into its immune adaptation and hypoxia tolerance.</title>
        <authorList>
            <person name="Liu Z."/>
            <person name="Zheng J."/>
            <person name="Li H."/>
            <person name="Fang K."/>
            <person name="Wang S."/>
            <person name="He J."/>
            <person name="Zhou D."/>
            <person name="Weng S."/>
            <person name="Chi M."/>
            <person name="Gu Z."/>
            <person name="He J."/>
            <person name="Li F."/>
            <person name="Wang M."/>
        </authorList>
    </citation>
    <scope>NUCLEOTIDE SEQUENCE [LARGE SCALE GENOMIC DNA]</scope>
    <source>
        <strain evidence="2">ZL_2023a</strain>
    </source>
</reference>